<accession>A0A371EJQ9</accession>
<dbReference type="EMBL" id="QJKJ01013507">
    <property type="protein sequence ID" value="RDX66295.1"/>
    <property type="molecule type" value="Genomic_DNA"/>
</dbReference>
<dbReference type="OrthoDB" id="1113451at2759"/>
<keyword evidence="2" id="KW-1185">Reference proteome</keyword>
<sequence>MKLENPIRIQPGASNFNLVIASNKPNIGNKSSFYAQPTKPFSSKAPRIYSVVEMADRRAKSLCIFCDENP</sequence>
<gene>
    <name evidence="1" type="ORF">CR513_54963</name>
</gene>
<protein>
    <submittedName>
        <fullName evidence="1">Uncharacterized protein</fullName>
    </submittedName>
</protein>
<reference evidence="1" key="1">
    <citation type="submission" date="2018-05" db="EMBL/GenBank/DDBJ databases">
        <title>Draft genome of Mucuna pruriens seed.</title>
        <authorList>
            <person name="Nnadi N.E."/>
            <person name="Vos R."/>
            <person name="Hasami M.H."/>
            <person name="Devisetty U.K."/>
            <person name="Aguiy J.C."/>
        </authorList>
    </citation>
    <scope>NUCLEOTIDE SEQUENCE [LARGE SCALE GENOMIC DNA]</scope>
    <source>
        <strain evidence="1">JCA_2017</strain>
    </source>
</reference>
<proteinExistence type="predicted"/>
<evidence type="ECO:0000313" key="2">
    <source>
        <dbReference type="Proteomes" id="UP000257109"/>
    </source>
</evidence>
<organism evidence="1 2">
    <name type="scientific">Mucuna pruriens</name>
    <name type="common">Velvet bean</name>
    <name type="synonym">Dolichos pruriens</name>
    <dbReference type="NCBI Taxonomy" id="157652"/>
    <lineage>
        <taxon>Eukaryota</taxon>
        <taxon>Viridiplantae</taxon>
        <taxon>Streptophyta</taxon>
        <taxon>Embryophyta</taxon>
        <taxon>Tracheophyta</taxon>
        <taxon>Spermatophyta</taxon>
        <taxon>Magnoliopsida</taxon>
        <taxon>eudicotyledons</taxon>
        <taxon>Gunneridae</taxon>
        <taxon>Pentapetalae</taxon>
        <taxon>rosids</taxon>
        <taxon>fabids</taxon>
        <taxon>Fabales</taxon>
        <taxon>Fabaceae</taxon>
        <taxon>Papilionoideae</taxon>
        <taxon>50 kb inversion clade</taxon>
        <taxon>NPAAA clade</taxon>
        <taxon>indigoferoid/millettioid clade</taxon>
        <taxon>Phaseoleae</taxon>
        <taxon>Mucuna</taxon>
    </lineage>
</organism>
<dbReference type="Proteomes" id="UP000257109">
    <property type="component" value="Unassembled WGS sequence"/>
</dbReference>
<comment type="caution">
    <text evidence="1">The sequence shown here is derived from an EMBL/GenBank/DDBJ whole genome shotgun (WGS) entry which is preliminary data.</text>
</comment>
<dbReference type="AlphaFoldDB" id="A0A371EJQ9"/>
<name>A0A371EJQ9_MUCPR</name>
<feature type="non-terminal residue" evidence="1">
    <location>
        <position position="1"/>
    </location>
</feature>
<evidence type="ECO:0000313" key="1">
    <source>
        <dbReference type="EMBL" id="RDX66295.1"/>
    </source>
</evidence>